<evidence type="ECO:0000313" key="3">
    <source>
        <dbReference type="EMBL" id="VUZ86221.1"/>
    </source>
</evidence>
<feature type="domain" description="Phosphotyrosine protein phosphatase I" evidence="2">
    <location>
        <begin position="4"/>
        <end position="137"/>
    </location>
</feature>
<keyword evidence="1" id="KW-0059">Arsenical resistance</keyword>
<dbReference type="SUPFAM" id="SSF52788">
    <property type="entry name" value="Phosphotyrosine protein phosphatases I"/>
    <property type="match status" value="1"/>
</dbReference>
<dbReference type="PANTHER" id="PTHR43428:SF1">
    <property type="entry name" value="ARSENATE REDUCTASE"/>
    <property type="match status" value="1"/>
</dbReference>
<dbReference type="Proteomes" id="UP000334340">
    <property type="component" value="Unassembled WGS sequence"/>
</dbReference>
<accession>A0A564ZLL0</accession>
<dbReference type="PANTHER" id="PTHR43428">
    <property type="entry name" value="ARSENATE REDUCTASE"/>
    <property type="match status" value="1"/>
</dbReference>
<dbReference type="CDD" id="cd16345">
    <property type="entry name" value="LMWP_ArsC"/>
    <property type="match status" value="1"/>
</dbReference>
<protein>
    <submittedName>
        <fullName evidence="3">Protein tyrosine phosphatase</fullName>
    </submittedName>
</protein>
<dbReference type="SMART" id="SM00226">
    <property type="entry name" value="LMWPc"/>
    <property type="match status" value="1"/>
</dbReference>
<proteinExistence type="predicted"/>
<evidence type="ECO:0000256" key="1">
    <source>
        <dbReference type="ARBA" id="ARBA00022849"/>
    </source>
</evidence>
<name>A0A564ZLL0_9BACT</name>
<evidence type="ECO:0000313" key="4">
    <source>
        <dbReference type="Proteomes" id="UP000334340"/>
    </source>
</evidence>
<dbReference type="Gene3D" id="3.40.50.2300">
    <property type="match status" value="1"/>
</dbReference>
<dbReference type="GO" id="GO:0046685">
    <property type="term" value="P:response to arsenic-containing substance"/>
    <property type="evidence" value="ECO:0007669"/>
    <property type="project" value="UniProtKB-KW"/>
</dbReference>
<dbReference type="Pfam" id="PF01451">
    <property type="entry name" value="LMWPc"/>
    <property type="match status" value="1"/>
</dbReference>
<dbReference type="AlphaFoldDB" id="A0A564ZLL0"/>
<keyword evidence="4" id="KW-1185">Reference proteome</keyword>
<sequence>MTRLRVLFLCTHNSARSQMAEGFLRALAGAHFDVASAGTEATRVHPLAIRVMDEVGIDLTGHTSKTIDAFLNQPWDYVITVCDSANERCPIFPGKTTRLHWSFDDPSQAADTDEDQLQTFRHVRDEIHATLRDWLAD</sequence>
<reference evidence="3 4" key="1">
    <citation type="submission" date="2019-07" db="EMBL/GenBank/DDBJ databases">
        <authorList>
            <person name="Cremers G."/>
        </authorList>
    </citation>
    <scope>NUCLEOTIDE SEQUENCE [LARGE SCALE GENOMIC DNA]</scope>
</reference>
<dbReference type="InterPro" id="IPR036196">
    <property type="entry name" value="Ptyr_pPase_sf"/>
</dbReference>
<evidence type="ECO:0000259" key="2">
    <source>
        <dbReference type="SMART" id="SM00226"/>
    </source>
</evidence>
<dbReference type="InterPro" id="IPR023485">
    <property type="entry name" value="Ptyr_pPase"/>
</dbReference>
<organism evidence="3 4">
    <name type="scientific">Candidatus Methylomirabilis lanthanidiphila</name>
    <dbReference type="NCBI Taxonomy" id="2211376"/>
    <lineage>
        <taxon>Bacteria</taxon>
        <taxon>Candidatus Methylomirabilota</taxon>
        <taxon>Candidatus Methylomirabilia</taxon>
        <taxon>Candidatus Methylomirabilales</taxon>
        <taxon>Candidatus Methylomirabilaceae</taxon>
        <taxon>Candidatus Methylomirabilis</taxon>
    </lineage>
</organism>
<gene>
    <name evidence="3" type="ORF">MELA_02621</name>
</gene>
<dbReference type="EMBL" id="CABIKM010000047">
    <property type="protein sequence ID" value="VUZ86221.1"/>
    <property type="molecule type" value="Genomic_DNA"/>
</dbReference>